<organism evidence="2 3">
    <name type="scientific">Iris pallida</name>
    <name type="common">Sweet iris</name>
    <dbReference type="NCBI Taxonomy" id="29817"/>
    <lineage>
        <taxon>Eukaryota</taxon>
        <taxon>Viridiplantae</taxon>
        <taxon>Streptophyta</taxon>
        <taxon>Embryophyta</taxon>
        <taxon>Tracheophyta</taxon>
        <taxon>Spermatophyta</taxon>
        <taxon>Magnoliopsida</taxon>
        <taxon>Liliopsida</taxon>
        <taxon>Asparagales</taxon>
        <taxon>Iridaceae</taxon>
        <taxon>Iridoideae</taxon>
        <taxon>Irideae</taxon>
        <taxon>Iris</taxon>
    </lineage>
</organism>
<proteinExistence type="predicted"/>
<dbReference type="AlphaFoldDB" id="A0AAX6DX97"/>
<evidence type="ECO:0000259" key="1">
    <source>
        <dbReference type="Pfam" id="PF10536"/>
    </source>
</evidence>
<gene>
    <name evidence="2" type="ORF">M6B38_218215</name>
</gene>
<keyword evidence="3" id="KW-1185">Reference proteome</keyword>
<protein>
    <recommendedName>
        <fullName evidence="1">Aminotransferase-like plant mobile domain-containing protein</fullName>
    </recommendedName>
</protein>
<feature type="domain" description="Aminotransferase-like plant mobile" evidence="1">
    <location>
        <begin position="83"/>
        <end position="248"/>
    </location>
</feature>
<dbReference type="PANTHER" id="PTHR46033">
    <property type="entry name" value="PROTEIN MAIN-LIKE 2"/>
    <property type="match status" value="1"/>
</dbReference>
<accession>A0AAX6DX97</accession>
<dbReference type="InterPro" id="IPR019557">
    <property type="entry name" value="AminoTfrase-like_pln_mobile"/>
</dbReference>
<evidence type="ECO:0000313" key="2">
    <source>
        <dbReference type="EMBL" id="KAJ6796390.1"/>
    </source>
</evidence>
<comment type="caution">
    <text evidence="2">The sequence shown here is derived from an EMBL/GenBank/DDBJ whole genome shotgun (WGS) entry which is preliminary data.</text>
</comment>
<dbReference type="GO" id="GO:0010073">
    <property type="term" value="P:meristem maintenance"/>
    <property type="evidence" value="ECO:0007669"/>
    <property type="project" value="InterPro"/>
</dbReference>
<dbReference type="Pfam" id="PF10536">
    <property type="entry name" value="PMD"/>
    <property type="match status" value="1"/>
</dbReference>
<dbReference type="EMBL" id="JANAVB010041220">
    <property type="protein sequence ID" value="KAJ6796390.1"/>
    <property type="molecule type" value="Genomic_DNA"/>
</dbReference>
<reference evidence="2" key="1">
    <citation type="journal article" date="2023" name="GigaByte">
        <title>Genome assembly of the bearded iris, Iris pallida Lam.</title>
        <authorList>
            <person name="Bruccoleri R.E."/>
            <person name="Oakeley E.J."/>
            <person name="Faust A.M.E."/>
            <person name="Altorfer M."/>
            <person name="Dessus-Babus S."/>
            <person name="Burckhardt D."/>
            <person name="Oertli M."/>
            <person name="Naumann U."/>
            <person name="Petersen F."/>
            <person name="Wong J."/>
        </authorList>
    </citation>
    <scope>NUCLEOTIDE SEQUENCE</scope>
    <source>
        <strain evidence="2">GSM-AAB239-AS_SAM_17_03QT</strain>
    </source>
</reference>
<name>A0AAX6DX97_IRIPA</name>
<dbReference type="InterPro" id="IPR044824">
    <property type="entry name" value="MAIN-like"/>
</dbReference>
<dbReference type="Proteomes" id="UP001140949">
    <property type="component" value="Unassembled WGS sequence"/>
</dbReference>
<dbReference type="PANTHER" id="PTHR46033:SF1">
    <property type="entry name" value="PROTEIN MAIN-LIKE 2"/>
    <property type="match status" value="1"/>
</dbReference>
<reference evidence="2" key="2">
    <citation type="submission" date="2023-04" db="EMBL/GenBank/DDBJ databases">
        <authorList>
            <person name="Bruccoleri R.E."/>
            <person name="Oakeley E.J."/>
            <person name="Faust A.-M."/>
            <person name="Dessus-Babus S."/>
            <person name="Altorfer M."/>
            <person name="Burckhardt D."/>
            <person name="Oertli M."/>
            <person name="Naumann U."/>
            <person name="Petersen F."/>
            <person name="Wong J."/>
        </authorList>
    </citation>
    <scope>NUCLEOTIDE SEQUENCE</scope>
    <source>
        <strain evidence="2">GSM-AAB239-AS_SAM_17_03QT</strain>
        <tissue evidence="2">Leaf</tissue>
    </source>
</reference>
<sequence>MTIQNDGRIPGGPTTELIKQQRELHICSLIFTRELLDYKREVRCREHNTWRYEGQLGFWKLTSDQEALLHVFDFQYLDQIRFLRHDRDLILSLVERWWPRRNTFQLAFGEMTIVLKDVANILGLPITDEPIIFDESFSAETAIMEYLGMKAPKLKGKGLVSYSWLRQNFMHVDRIGDEKISIDEERVIACTRAYLLGLISIFLFSDASDMVNLRFLLFLKDLTEPTSHAWGASMLAYLYSAMSDFVQFQSKDKLMKNVNECATLI</sequence>
<evidence type="ECO:0000313" key="3">
    <source>
        <dbReference type="Proteomes" id="UP001140949"/>
    </source>
</evidence>